<gene>
    <name evidence="1" type="ORF">BS50DRAFT_52405</name>
</gene>
<keyword evidence="2" id="KW-1185">Reference proteome</keyword>
<accession>A0A2T2NI94</accession>
<name>A0A2T2NI94_CORCC</name>
<sequence>MLHQQMLGSLFTRSRLTSLRPFRLHQGNAASVIRSPQAHLRDYESNRPKLVSFASTCVIVLSYASVVQKEARSGSITIPFWSLLSSQSLHMPNGFGSRSWLQQTAIFIVSLQIQ</sequence>
<proteinExistence type="predicted"/>
<reference evidence="1 2" key="1">
    <citation type="journal article" date="2018" name="Front. Microbiol.">
        <title>Genome-Wide Analysis of Corynespora cassiicola Leaf Fall Disease Putative Effectors.</title>
        <authorList>
            <person name="Lopez D."/>
            <person name="Ribeiro S."/>
            <person name="Label P."/>
            <person name="Fumanal B."/>
            <person name="Venisse J.S."/>
            <person name="Kohler A."/>
            <person name="de Oliveira R.R."/>
            <person name="Labutti K."/>
            <person name="Lipzen A."/>
            <person name="Lail K."/>
            <person name="Bauer D."/>
            <person name="Ohm R.A."/>
            <person name="Barry K.W."/>
            <person name="Spatafora J."/>
            <person name="Grigoriev I.V."/>
            <person name="Martin F.M."/>
            <person name="Pujade-Renaud V."/>
        </authorList>
    </citation>
    <scope>NUCLEOTIDE SEQUENCE [LARGE SCALE GENOMIC DNA]</scope>
    <source>
        <strain evidence="1 2">Philippines</strain>
    </source>
</reference>
<dbReference type="Proteomes" id="UP000240883">
    <property type="component" value="Unassembled WGS sequence"/>
</dbReference>
<dbReference type="AlphaFoldDB" id="A0A2T2NI94"/>
<evidence type="ECO:0000313" key="2">
    <source>
        <dbReference type="Proteomes" id="UP000240883"/>
    </source>
</evidence>
<organism evidence="1 2">
    <name type="scientific">Corynespora cassiicola Philippines</name>
    <dbReference type="NCBI Taxonomy" id="1448308"/>
    <lineage>
        <taxon>Eukaryota</taxon>
        <taxon>Fungi</taxon>
        <taxon>Dikarya</taxon>
        <taxon>Ascomycota</taxon>
        <taxon>Pezizomycotina</taxon>
        <taxon>Dothideomycetes</taxon>
        <taxon>Pleosporomycetidae</taxon>
        <taxon>Pleosporales</taxon>
        <taxon>Corynesporascaceae</taxon>
        <taxon>Corynespora</taxon>
    </lineage>
</organism>
<evidence type="ECO:0000313" key="1">
    <source>
        <dbReference type="EMBL" id="PSN65144.1"/>
    </source>
</evidence>
<protein>
    <submittedName>
        <fullName evidence="1">Uncharacterized protein</fullName>
    </submittedName>
</protein>
<dbReference type="EMBL" id="KZ678137">
    <property type="protein sequence ID" value="PSN65144.1"/>
    <property type="molecule type" value="Genomic_DNA"/>
</dbReference>